<evidence type="ECO:0000313" key="3">
    <source>
        <dbReference type="Proteomes" id="UP000290572"/>
    </source>
</evidence>
<evidence type="ECO:0000313" key="2">
    <source>
        <dbReference type="EMBL" id="RXN02505.1"/>
    </source>
</evidence>
<evidence type="ECO:0000256" key="1">
    <source>
        <dbReference type="SAM" id="MobiDB-lite"/>
    </source>
</evidence>
<dbReference type="Proteomes" id="UP000290572">
    <property type="component" value="Unassembled WGS sequence"/>
</dbReference>
<dbReference type="EMBL" id="QBIY01013513">
    <property type="protein sequence ID" value="RXN02505.1"/>
    <property type="molecule type" value="Genomic_DNA"/>
</dbReference>
<sequence length="188" mass="19817">MSKAEKKKARAEQTQVPSLVVREDPDLSAPYPEILDDLTLVPSPGTFSKPLASHVMPSETVSAHPVMLPEASCLSGGGSRLVTEAFSKPALENDISVKPVSVTPVPVKPTPVTLEPVKSIPVMSDTVKPASVSPELVKSTSVIPEPVNPAQVTSRMASLLSGLSYPVQQAEILVCSLICNAARQVQCL</sequence>
<keyword evidence="3" id="KW-1185">Reference proteome</keyword>
<dbReference type="AlphaFoldDB" id="A0A498LAZ3"/>
<proteinExistence type="predicted"/>
<gene>
    <name evidence="2" type="ORF">ROHU_034976</name>
</gene>
<reference evidence="2 3" key="1">
    <citation type="submission" date="2018-03" db="EMBL/GenBank/DDBJ databases">
        <title>Draft genome sequence of Rohu Carp (Labeo rohita).</title>
        <authorList>
            <person name="Das P."/>
            <person name="Kushwaha B."/>
            <person name="Joshi C.G."/>
            <person name="Kumar D."/>
            <person name="Nagpure N.S."/>
            <person name="Sahoo L."/>
            <person name="Das S.P."/>
            <person name="Bit A."/>
            <person name="Patnaik S."/>
            <person name="Meher P.K."/>
            <person name="Jayasankar P."/>
            <person name="Koringa P.G."/>
            <person name="Patel N.V."/>
            <person name="Hinsu A.T."/>
            <person name="Kumar R."/>
            <person name="Pandey M."/>
            <person name="Agarwal S."/>
            <person name="Srivastava S."/>
            <person name="Singh M."/>
            <person name="Iquebal M.A."/>
            <person name="Jaiswal S."/>
            <person name="Angadi U.B."/>
            <person name="Kumar N."/>
            <person name="Raza M."/>
            <person name="Shah T.M."/>
            <person name="Rai A."/>
            <person name="Jena J.K."/>
        </authorList>
    </citation>
    <scope>NUCLEOTIDE SEQUENCE [LARGE SCALE GENOMIC DNA]</scope>
    <source>
        <strain evidence="2">DASCIFA01</strain>
        <tissue evidence="2">Testis</tissue>
    </source>
</reference>
<name>A0A498LAZ3_LABRO</name>
<protein>
    <submittedName>
        <fullName evidence="2">Uncharacterized protein</fullName>
    </submittedName>
</protein>
<organism evidence="2 3">
    <name type="scientific">Labeo rohita</name>
    <name type="common">Indian major carp</name>
    <name type="synonym">Cyprinus rohita</name>
    <dbReference type="NCBI Taxonomy" id="84645"/>
    <lineage>
        <taxon>Eukaryota</taxon>
        <taxon>Metazoa</taxon>
        <taxon>Chordata</taxon>
        <taxon>Craniata</taxon>
        <taxon>Vertebrata</taxon>
        <taxon>Euteleostomi</taxon>
        <taxon>Actinopterygii</taxon>
        <taxon>Neopterygii</taxon>
        <taxon>Teleostei</taxon>
        <taxon>Ostariophysi</taxon>
        <taxon>Cypriniformes</taxon>
        <taxon>Cyprinidae</taxon>
        <taxon>Labeoninae</taxon>
        <taxon>Labeonini</taxon>
        <taxon>Labeo</taxon>
    </lineage>
</organism>
<comment type="caution">
    <text evidence="2">The sequence shown here is derived from an EMBL/GenBank/DDBJ whole genome shotgun (WGS) entry which is preliminary data.</text>
</comment>
<accession>A0A498LAZ3</accession>
<feature type="region of interest" description="Disordered" evidence="1">
    <location>
        <begin position="1"/>
        <end position="27"/>
    </location>
</feature>